<sequence>MTPPVGPDIDRVHVVPLHDALSVIQTALAGFVTLDVGYTEIPVGVEGAAPVVAVKLATMIIVMPTVNTKASINAGNHLNMGKNVRLDYIF</sequence>
<reference evidence="1 2" key="1">
    <citation type="journal article" date="2006" name="Virology">
        <title>TTSV1, a new virus-like particle isolated from the hyperthermophilic crenarchaeote Thermoproteus tenax.</title>
        <authorList>
            <person name="Ahn D.G."/>
            <person name="Kim S.I."/>
            <person name="Rhee J.K."/>
            <person name="Kim K.P."/>
            <person name="Pan J.G."/>
            <person name="Oh J.W."/>
        </authorList>
    </citation>
    <scope>NUCLEOTIDE SEQUENCE</scope>
</reference>
<dbReference type="RefSeq" id="YP_164370.1">
    <property type="nucleotide sequence ID" value="NC_006556.1"/>
</dbReference>
<organism evidence="1 2">
    <name type="scientific">Thermoproteus tenax spherical virus 1</name>
    <dbReference type="NCBI Taxonomy" id="292639"/>
    <lineage>
        <taxon>Viruses</taxon>
        <taxon>Viruses incertae sedis</taxon>
        <taxon>Globuloviridae</taxon>
        <taxon>Alphaglobulovirus</taxon>
        <taxon>Alphaglobulovirus cinderense</taxon>
    </lineage>
</organism>
<name>Q647D3_9VIRU</name>
<accession>Q647D3</accession>
<dbReference type="KEGG" id="vg:5141636"/>
<evidence type="ECO:0000313" key="1">
    <source>
        <dbReference type="EMBL" id="AAU25979.1"/>
    </source>
</evidence>
<dbReference type="EMBL" id="AY722806">
    <property type="protein sequence ID" value="AAU25979.1"/>
    <property type="molecule type" value="Genomic_DNA"/>
</dbReference>
<proteinExistence type="predicted"/>
<keyword evidence="2" id="KW-1185">Reference proteome</keyword>
<evidence type="ECO:0000313" key="2">
    <source>
        <dbReference type="Proteomes" id="UP000006730"/>
    </source>
</evidence>
<dbReference type="Proteomes" id="UP000006730">
    <property type="component" value="Segment"/>
</dbReference>
<dbReference type="GeneID" id="5141636"/>
<protein>
    <submittedName>
        <fullName evidence="1">Uncharacterized protein</fullName>
    </submittedName>
</protein>